<dbReference type="InterPro" id="IPR011335">
    <property type="entry name" value="Restrct_endonuc-II-like"/>
</dbReference>
<accession>A0A1F6MB86</accession>
<dbReference type="InterPro" id="IPR003509">
    <property type="entry name" value="UPF0102_YraN-like"/>
</dbReference>
<sequence length="117" mass="13482">MFQGGKTIGRWGETQACSFLERKGFVVIDQNYHTTTGEIDIVARKNDEVYFIEVKTRRAGPMAYDLAVTPEKQRRLRRAVSVYCYRRSIRTSIVLASLMVIVNKRASRVAFRMAVLF</sequence>
<reference evidence="3 4" key="1">
    <citation type="journal article" date="2016" name="Nat. Commun.">
        <title>Thousands of microbial genomes shed light on interconnected biogeochemical processes in an aquifer system.</title>
        <authorList>
            <person name="Anantharaman K."/>
            <person name="Brown C.T."/>
            <person name="Hug L.A."/>
            <person name="Sharon I."/>
            <person name="Castelle C.J."/>
            <person name="Probst A.J."/>
            <person name="Thomas B.C."/>
            <person name="Singh A."/>
            <person name="Wilkins M.J."/>
            <person name="Karaoz U."/>
            <person name="Brodie E.L."/>
            <person name="Williams K.H."/>
            <person name="Hubbard S.S."/>
            <person name="Banfield J.F."/>
        </authorList>
    </citation>
    <scope>NUCLEOTIDE SEQUENCE [LARGE SCALE GENOMIC DNA]</scope>
</reference>
<evidence type="ECO:0000256" key="1">
    <source>
        <dbReference type="ARBA" id="ARBA00006738"/>
    </source>
</evidence>
<proteinExistence type="inferred from homology"/>
<dbReference type="SUPFAM" id="SSF52980">
    <property type="entry name" value="Restriction endonuclease-like"/>
    <property type="match status" value="1"/>
</dbReference>
<organism evidence="3 4">
    <name type="scientific">Candidatus Magasanikbacteria bacterium RIFCSPHIGHO2_02_FULL_45_10</name>
    <dbReference type="NCBI Taxonomy" id="1798679"/>
    <lineage>
        <taxon>Bacteria</taxon>
        <taxon>Candidatus Magasanikiibacteriota</taxon>
    </lineage>
</organism>
<evidence type="ECO:0000256" key="2">
    <source>
        <dbReference type="HAMAP-Rule" id="MF_00048"/>
    </source>
</evidence>
<comment type="caution">
    <text evidence="3">The sequence shown here is derived from an EMBL/GenBank/DDBJ whole genome shotgun (WGS) entry which is preliminary data.</text>
</comment>
<evidence type="ECO:0000313" key="3">
    <source>
        <dbReference type="EMBL" id="OGH68828.1"/>
    </source>
</evidence>
<gene>
    <name evidence="3" type="ORF">A3D53_00075</name>
</gene>
<dbReference type="HAMAP" id="MF_00048">
    <property type="entry name" value="UPF0102"/>
    <property type="match status" value="1"/>
</dbReference>
<protein>
    <recommendedName>
        <fullName evidence="2">UPF0102 protein A3D53_00075</fullName>
    </recommendedName>
</protein>
<dbReference type="PANTHER" id="PTHR34039:SF1">
    <property type="entry name" value="UPF0102 PROTEIN YRAN"/>
    <property type="match status" value="1"/>
</dbReference>
<dbReference type="GO" id="GO:0003676">
    <property type="term" value="F:nucleic acid binding"/>
    <property type="evidence" value="ECO:0007669"/>
    <property type="project" value="InterPro"/>
</dbReference>
<dbReference type="Pfam" id="PF02021">
    <property type="entry name" value="UPF0102"/>
    <property type="match status" value="1"/>
</dbReference>
<name>A0A1F6MB86_9BACT</name>
<evidence type="ECO:0000313" key="4">
    <source>
        <dbReference type="Proteomes" id="UP000176413"/>
    </source>
</evidence>
<dbReference type="PANTHER" id="PTHR34039">
    <property type="entry name" value="UPF0102 PROTEIN YRAN"/>
    <property type="match status" value="1"/>
</dbReference>
<dbReference type="AlphaFoldDB" id="A0A1F6MB86"/>
<dbReference type="EMBL" id="MFQA01000028">
    <property type="protein sequence ID" value="OGH68828.1"/>
    <property type="molecule type" value="Genomic_DNA"/>
</dbReference>
<dbReference type="InterPro" id="IPR011856">
    <property type="entry name" value="tRNA_endonuc-like_dom_sf"/>
</dbReference>
<dbReference type="Gene3D" id="3.40.1350.10">
    <property type="match status" value="1"/>
</dbReference>
<comment type="similarity">
    <text evidence="1 2">Belongs to the UPF0102 family.</text>
</comment>
<dbReference type="Proteomes" id="UP000176413">
    <property type="component" value="Unassembled WGS sequence"/>
</dbReference>